<feature type="region of interest" description="Disordered" evidence="1">
    <location>
        <begin position="1"/>
        <end position="24"/>
    </location>
</feature>
<evidence type="ECO:0000313" key="2">
    <source>
        <dbReference type="EMBL" id="AXG08615.1"/>
    </source>
</evidence>
<dbReference type="KEGG" id="haq:DU484_01395"/>
<organism evidence="2 3">
    <name type="scientific">Haloplanus rubicundus</name>
    <dbReference type="NCBI Taxonomy" id="1547898"/>
    <lineage>
        <taxon>Archaea</taxon>
        <taxon>Methanobacteriati</taxon>
        <taxon>Methanobacteriota</taxon>
        <taxon>Stenosarchaea group</taxon>
        <taxon>Halobacteria</taxon>
        <taxon>Halobacteriales</taxon>
        <taxon>Haloferacaceae</taxon>
        <taxon>Haloplanus</taxon>
    </lineage>
</organism>
<evidence type="ECO:0000313" key="3">
    <source>
        <dbReference type="Proteomes" id="UP000252985"/>
    </source>
</evidence>
<name>A0A345E8U3_9EURY</name>
<feature type="compositionally biased region" description="Basic and acidic residues" evidence="1">
    <location>
        <begin position="1"/>
        <end position="11"/>
    </location>
</feature>
<dbReference type="GeneID" id="37285591"/>
<dbReference type="Proteomes" id="UP000252985">
    <property type="component" value="Chromosome"/>
</dbReference>
<accession>A0A345E8U3</accession>
<reference evidence="2 3" key="1">
    <citation type="submission" date="2018-07" db="EMBL/GenBank/DDBJ databases">
        <title>Genome sequences of Haloplanus sp. CBA1112.</title>
        <authorList>
            <person name="Kim Y.B."/>
            <person name="Roh S.W."/>
        </authorList>
    </citation>
    <scope>NUCLEOTIDE SEQUENCE [LARGE SCALE GENOMIC DNA]</scope>
    <source>
        <strain evidence="2 3">CBA1112</strain>
    </source>
</reference>
<gene>
    <name evidence="2" type="ORF">DU484_01395</name>
</gene>
<dbReference type="AlphaFoldDB" id="A0A345E8U3"/>
<dbReference type="EMBL" id="CP031148">
    <property type="protein sequence ID" value="AXG08615.1"/>
    <property type="molecule type" value="Genomic_DNA"/>
</dbReference>
<dbReference type="RefSeq" id="WP_114604896.1">
    <property type="nucleotide sequence ID" value="NZ_CP031148.1"/>
</dbReference>
<protein>
    <submittedName>
        <fullName evidence="2">Uncharacterized protein</fullName>
    </submittedName>
</protein>
<proteinExistence type="predicted"/>
<evidence type="ECO:0000256" key="1">
    <source>
        <dbReference type="SAM" id="MobiDB-lite"/>
    </source>
</evidence>
<dbReference type="Gene3D" id="1.10.10.60">
    <property type="entry name" value="Homeodomain-like"/>
    <property type="match status" value="1"/>
</dbReference>
<sequence length="198" mass="22865">MSANDDSRDSGIESAEYGQPRVEPWKDEDRLRRLYHEEGKSQYEIANQFDIKQPTVKYWMNKFGIDTRPSNREKDRQSIYRFVDDDGKIMLLERDDEGVNYLVYIHQVVALEDFHAKDVFKKGNDVHHLLGSPHAIDVPENLTVLSKSEHVRQHAEGTATDDPETVLQHIFDEFDPELEIDESDDNADTDTDDGGIET</sequence>
<feature type="region of interest" description="Disordered" evidence="1">
    <location>
        <begin position="176"/>
        <end position="198"/>
    </location>
</feature>